<evidence type="ECO:0000313" key="3">
    <source>
        <dbReference type="Proteomes" id="UP000826195"/>
    </source>
</evidence>
<dbReference type="EMBL" id="JAHXZJ010002982">
    <property type="protein sequence ID" value="KAH0534886.1"/>
    <property type="molecule type" value="Genomic_DNA"/>
</dbReference>
<dbReference type="Proteomes" id="UP000826195">
    <property type="component" value="Unassembled WGS sequence"/>
</dbReference>
<evidence type="ECO:0000256" key="1">
    <source>
        <dbReference type="SAM" id="MobiDB-lite"/>
    </source>
</evidence>
<protein>
    <submittedName>
        <fullName evidence="2">Uncharacterized protein</fullName>
    </submittedName>
</protein>
<feature type="compositionally biased region" description="Basic and acidic residues" evidence="1">
    <location>
        <begin position="8"/>
        <end position="35"/>
    </location>
</feature>
<feature type="compositionally biased region" description="Basic and acidic residues" evidence="1">
    <location>
        <begin position="81"/>
        <end position="91"/>
    </location>
</feature>
<evidence type="ECO:0000313" key="2">
    <source>
        <dbReference type="EMBL" id="KAH0534886.1"/>
    </source>
</evidence>
<feature type="compositionally biased region" description="Polar residues" evidence="1">
    <location>
        <begin position="42"/>
        <end position="52"/>
    </location>
</feature>
<gene>
    <name evidence="2" type="ORF">KQX54_009754</name>
</gene>
<accession>A0AAV7HWL3</accession>
<dbReference type="AlphaFoldDB" id="A0AAV7HWL3"/>
<feature type="region of interest" description="Disordered" evidence="1">
    <location>
        <begin position="1"/>
        <end position="91"/>
    </location>
</feature>
<comment type="caution">
    <text evidence="2">The sequence shown here is derived from an EMBL/GenBank/DDBJ whole genome shotgun (WGS) entry which is preliminary data.</text>
</comment>
<name>A0AAV7HWL3_COTGL</name>
<proteinExistence type="predicted"/>
<sequence>MRRKGAHKSRESVKKSRSSRTRDSETAMRREDARQPKYNGRGSRSSRTNNKAHSVPTASRKRYINRSRGAPGHSSSSKRLTNKELESKLKEPTIPLQSTIEVNSWYRFRHTWIVEIFSQPRTSQASIEAKGVEYTVDLVVTGKTKSPVTVKILQETKRFDCRH</sequence>
<reference evidence="2 3" key="1">
    <citation type="journal article" date="2021" name="J. Hered.">
        <title>A chromosome-level genome assembly of the parasitoid wasp, Cotesia glomerata (Hymenoptera: Braconidae).</title>
        <authorList>
            <person name="Pinto B.J."/>
            <person name="Weis J.J."/>
            <person name="Gamble T."/>
            <person name="Ode P.J."/>
            <person name="Paul R."/>
            <person name="Zaspel J.M."/>
        </authorList>
    </citation>
    <scope>NUCLEOTIDE SEQUENCE [LARGE SCALE GENOMIC DNA]</scope>
    <source>
        <strain evidence="2">CgM1</strain>
    </source>
</reference>
<organism evidence="2 3">
    <name type="scientific">Cotesia glomerata</name>
    <name type="common">Lepidopteran parasitic wasp</name>
    <name type="synonym">Apanteles glomeratus</name>
    <dbReference type="NCBI Taxonomy" id="32391"/>
    <lineage>
        <taxon>Eukaryota</taxon>
        <taxon>Metazoa</taxon>
        <taxon>Ecdysozoa</taxon>
        <taxon>Arthropoda</taxon>
        <taxon>Hexapoda</taxon>
        <taxon>Insecta</taxon>
        <taxon>Pterygota</taxon>
        <taxon>Neoptera</taxon>
        <taxon>Endopterygota</taxon>
        <taxon>Hymenoptera</taxon>
        <taxon>Apocrita</taxon>
        <taxon>Ichneumonoidea</taxon>
        <taxon>Braconidae</taxon>
        <taxon>Microgastrinae</taxon>
        <taxon>Cotesia</taxon>
    </lineage>
</organism>
<keyword evidence="3" id="KW-1185">Reference proteome</keyword>